<evidence type="ECO:0000313" key="4">
    <source>
        <dbReference type="Proteomes" id="UP000543419"/>
    </source>
</evidence>
<dbReference type="PANTHER" id="PTHR34980:SF2">
    <property type="entry name" value="INNER MEMBRANE PROTEIN YHAH-RELATED"/>
    <property type="match status" value="1"/>
</dbReference>
<reference evidence="3 4" key="1">
    <citation type="submission" date="2020-02" db="EMBL/GenBank/DDBJ databases">
        <title>Characterization of phylogenetic diversity of novel bifidobacterial species isolated in Czech ZOOs.</title>
        <authorList>
            <person name="Lugli G.A."/>
            <person name="Vera N.B."/>
            <person name="Ventura M."/>
        </authorList>
    </citation>
    <scope>NUCLEOTIDE SEQUENCE [LARGE SCALE GENOMIC DNA]</scope>
    <source>
        <strain evidence="3 4">DSM 109959</strain>
    </source>
</reference>
<feature type="transmembrane region" description="Helical" evidence="2">
    <location>
        <begin position="252"/>
        <end position="275"/>
    </location>
</feature>
<feature type="transmembrane region" description="Helical" evidence="2">
    <location>
        <begin position="151"/>
        <end position="170"/>
    </location>
</feature>
<feature type="compositionally biased region" description="Polar residues" evidence="1">
    <location>
        <begin position="411"/>
        <end position="423"/>
    </location>
</feature>
<dbReference type="Pfam" id="PF05656">
    <property type="entry name" value="DUF805"/>
    <property type="match status" value="1"/>
</dbReference>
<feature type="transmembrane region" description="Helical" evidence="2">
    <location>
        <begin position="208"/>
        <end position="232"/>
    </location>
</feature>
<comment type="caution">
    <text evidence="3">The sequence shown here is derived from an EMBL/GenBank/DDBJ whole genome shotgun (WGS) entry which is preliminary data.</text>
</comment>
<sequence>MTDPNHAPIPQVPTPNGANPQNTAVPPVPQYGTPAPAQSVPPAYGQQQPVAPAGQPAYQQTPANPYAQPANQQPFVSAPAPGYTQPAPNAAFNQTPPAYNQYAAPNASPSPAPGAGVPLDQPYYDCPFPEAFLRFWKKFVVFSGRASRSEFWWWTLANAGISLVLSGLSSATDGDLAFISNLWLLATIIPGIALAVRRLHDTNRPGWLVAIFYGASALGIIIMLAGGGAAVYGGIGSLTGSSGYGAMAAGGVGAMFFGWLLMLAGGIVYIVFMALPSKPEGARFDAQPGAQQFPFGTPSGPAPASPAAPGFAPGAPAPVPGAAAPAPSAPAPDFNQFAAPAPAAPAPTANNAAAPSDDLNDATVLSSAYAAPAPTASTPAAPASTVPAPAATHDDDLEDGATVLSPHATPAGNNAAQQPWQGQ</sequence>
<feature type="region of interest" description="Disordered" evidence="1">
    <location>
        <begin position="283"/>
        <end position="423"/>
    </location>
</feature>
<feature type="transmembrane region" description="Helical" evidence="2">
    <location>
        <begin position="176"/>
        <end position="196"/>
    </location>
</feature>
<dbReference type="GO" id="GO:0005886">
    <property type="term" value="C:plasma membrane"/>
    <property type="evidence" value="ECO:0007669"/>
    <property type="project" value="TreeGrafter"/>
</dbReference>
<evidence type="ECO:0008006" key="5">
    <source>
        <dbReference type="Google" id="ProtNLM"/>
    </source>
</evidence>
<keyword evidence="2" id="KW-0812">Transmembrane</keyword>
<keyword evidence="4" id="KW-1185">Reference proteome</keyword>
<dbReference type="PANTHER" id="PTHR34980">
    <property type="entry name" value="INNER MEMBRANE PROTEIN-RELATED-RELATED"/>
    <property type="match status" value="1"/>
</dbReference>
<dbReference type="RefSeq" id="WP_169241245.1">
    <property type="nucleotide sequence ID" value="NZ_JAAIIG010000006.1"/>
</dbReference>
<feature type="compositionally biased region" description="Polar residues" evidence="1">
    <location>
        <begin position="14"/>
        <end position="24"/>
    </location>
</feature>
<proteinExistence type="predicted"/>
<name>A0A7Y0EY73_9BIFI</name>
<keyword evidence="2" id="KW-0472">Membrane</keyword>
<evidence type="ECO:0000313" key="3">
    <source>
        <dbReference type="EMBL" id="NMM98544.1"/>
    </source>
</evidence>
<evidence type="ECO:0000256" key="2">
    <source>
        <dbReference type="SAM" id="Phobius"/>
    </source>
</evidence>
<evidence type="ECO:0000256" key="1">
    <source>
        <dbReference type="SAM" id="MobiDB-lite"/>
    </source>
</evidence>
<gene>
    <name evidence="3" type="ORF">G1C97_1496</name>
</gene>
<feature type="compositionally biased region" description="Low complexity" evidence="1">
    <location>
        <begin position="40"/>
        <end position="60"/>
    </location>
</feature>
<dbReference type="AlphaFoldDB" id="A0A7Y0EY73"/>
<dbReference type="InterPro" id="IPR008523">
    <property type="entry name" value="DUF805"/>
</dbReference>
<dbReference type="EMBL" id="JAAIIG010000006">
    <property type="protein sequence ID" value="NMM98544.1"/>
    <property type="molecule type" value="Genomic_DNA"/>
</dbReference>
<feature type="region of interest" description="Disordered" evidence="1">
    <location>
        <begin position="1"/>
        <end position="114"/>
    </location>
</feature>
<dbReference type="Proteomes" id="UP000543419">
    <property type="component" value="Unassembled WGS sequence"/>
</dbReference>
<organism evidence="3 4">
    <name type="scientific">Bifidobacterium olomucense</name>
    <dbReference type="NCBI Taxonomy" id="2675324"/>
    <lineage>
        <taxon>Bacteria</taxon>
        <taxon>Bacillati</taxon>
        <taxon>Actinomycetota</taxon>
        <taxon>Actinomycetes</taxon>
        <taxon>Bifidobacteriales</taxon>
        <taxon>Bifidobacteriaceae</taxon>
        <taxon>Bifidobacterium</taxon>
    </lineage>
</organism>
<feature type="compositionally biased region" description="Low complexity" evidence="1">
    <location>
        <begin position="366"/>
        <end position="391"/>
    </location>
</feature>
<feature type="compositionally biased region" description="Low complexity" evidence="1">
    <location>
        <begin position="96"/>
        <end position="114"/>
    </location>
</feature>
<protein>
    <recommendedName>
        <fullName evidence="5">DUF805 domain-containing protein</fullName>
    </recommendedName>
</protein>
<accession>A0A7Y0EY73</accession>
<feature type="compositionally biased region" description="Low complexity" evidence="1">
    <location>
        <begin position="307"/>
        <end position="355"/>
    </location>
</feature>
<keyword evidence="2" id="KW-1133">Transmembrane helix</keyword>